<dbReference type="AlphaFoldDB" id="A0A382EDQ6"/>
<dbReference type="InterPro" id="IPR006357">
    <property type="entry name" value="HAD-SF_hydro_IIA"/>
</dbReference>
<gene>
    <name evidence="1" type="ORF">METZ01_LOCUS201780</name>
</gene>
<dbReference type="Gene3D" id="3.40.50.1000">
    <property type="entry name" value="HAD superfamily/HAD-like"/>
    <property type="match status" value="2"/>
</dbReference>
<dbReference type="EMBL" id="UINC01044038">
    <property type="protein sequence ID" value="SVB48926.1"/>
    <property type="molecule type" value="Genomic_DNA"/>
</dbReference>
<evidence type="ECO:0000313" key="1">
    <source>
        <dbReference type="EMBL" id="SVB48926.1"/>
    </source>
</evidence>
<dbReference type="InterPro" id="IPR036412">
    <property type="entry name" value="HAD-like_sf"/>
</dbReference>
<feature type="non-terminal residue" evidence="1">
    <location>
        <position position="74"/>
    </location>
</feature>
<name>A0A382EDQ6_9ZZZZ</name>
<reference evidence="1" key="1">
    <citation type="submission" date="2018-05" db="EMBL/GenBank/DDBJ databases">
        <authorList>
            <person name="Lanie J.A."/>
            <person name="Ng W.-L."/>
            <person name="Kazmierczak K.M."/>
            <person name="Andrzejewski T.M."/>
            <person name="Davidsen T.M."/>
            <person name="Wayne K.J."/>
            <person name="Tettelin H."/>
            <person name="Glass J.I."/>
            <person name="Rusch D."/>
            <person name="Podicherti R."/>
            <person name="Tsui H.-C.T."/>
            <person name="Winkler M.E."/>
        </authorList>
    </citation>
    <scope>NUCLEOTIDE SEQUENCE</scope>
</reference>
<accession>A0A382EDQ6</accession>
<dbReference type="Pfam" id="PF13344">
    <property type="entry name" value="Hydrolase_6"/>
    <property type="match status" value="1"/>
</dbReference>
<dbReference type="InterPro" id="IPR023214">
    <property type="entry name" value="HAD_sf"/>
</dbReference>
<proteinExistence type="predicted"/>
<protein>
    <submittedName>
        <fullName evidence="1">Uncharacterized protein</fullName>
    </submittedName>
</protein>
<organism evidence="1">
    <name type="scientific">marine metagenome</name>
    <dbReference type="NCBI Taxonomy" id="408172"/>
    <lineage>
        <taxon>unclassified sequences</taxon>
        <taxon>metagenomes</taxon>
        <taxon>ecological metagenomes</taxon>
    </lineage>
</organism>
<sequence>MDGVFIQSGKTLPGAKETITSLRDLNIPFRFLTNTTTKNRRTLQTSLADIGLQCSEEEIFSAGFSGVQTIRKMG</sequence>
<dbReference type="SUPFAM" id="SSF56784">
    <property type="entry name" value="HAD-like"/>
    <property type="match status" value="1"/>
</dbReference>